<dbReference type="PANTHER" id="PTHR30055:SF146">
    <property type="entry name" value="HTH-TYPE TRANSCRIPTIONAL DUAL REGULATOR CECR"/>
    <property type="match status" value="1"/>
</dbReference>
<dbReference type="Pfam" id="PF00440">
    <property type="entry name" value="TetR_N"/>
    <property type="match status" value="1"/>
</dbReference>
<dbReference type="EMBL" id="JBHUMQ010000050">
    <property type="protein sequence ID" value="MFD2695689.1"/>
    <property type="molecule type" value="Genomic_DNA"/>
</dbReference>
<dbReference type="PANTHER" id="PTHR30055">
    <property type="entry name" value="HTH-TYPE TRANSCRIPTIONAL REGULATOR RUTR"/>
    <property type="match status" value="1"/>
</dbReference>
<evidence type="ECO:0000256" key="1">
    <source>
        <dbReference type="ARBA" id="ARBA00023125"/>
    </source>
</evidence>
<dbReference type="Proteomes" id="UP001597399">
    <property type="component" value="Unassembled WGS sequence"/>
</dbReference>
<gene>
    <name evidence="4" type="ORF">ACFSUE_18980</name>
</gene>
<dbReference type="InterPro" id="IPR039536">
    <property type="entry name" value="TetR_C_Proteobacteria"/>
</dbReference>
<keyword evidence="1 2" id="KW-0238">DNA-binding</keyword>
<dbReference type="InterPro" id="IPR009057">
    <property type="entry name" value="Homeodomain-like_sf"/>
</dbReference>
<dbReference type="Pfam" id="PF14246">
    <property type="entry name" value="TetR_C_7"/>
    <property type="match status" value="1"/>
</dbReference>
<evidence type="ECO:0000256" key="2">
    <source>
        <dbReference type="PROSITE-ProRule" id="PRU00335"/>
    </source>
</evidence>
<dbReference type="InterPro" id="IPR001647">
    <property type="entry name" value="HTH_TetR"/>
</dbReference>
<feature type="domain" description="HTH tetR-type" evidence="3">
    <location>
        <begin position="12"/>
        <end position="72"/>
    </location>
</feature>
<evidence type="ECO:0000313" key="5">
    <source>
        <dbReference type="Proteomes" id="UP001597399"/>
    </source>
</evidence>
<comment type="caution">
    <text evidence="4">The sequence shown here is derived from an EMBL/GenBank/DDBJ whole genome shotgun (WGS) entry which is preliminary data.</text>
</comment>
<accession>A0ABW5S8P7</accession>
<protein>
    <submittedName>
        <fullName evidence="4">TetR/AcrR family transcriptional regulator</fullName>
    </submittedName>
</protein>
<name>A0ABW5S8P7_9BACL</name>
<sequence>MDNSSPRSLRAQRKKMQILQAAKLLFLKNGFSATSMDQIREYAGVSKQTVYTYYSGKEELLFDVIAHQLFLLSDDAFSEVLNDLSFSTPEEAEKSMIVFSKKMLNHFMQADYLKMARMVVSEIVQFPELGKLFREAVPLRGLRNVEKLLKKANQASFITINNTEIAARAYIGGLLTFIFIDGILTAAETVDFPTDDQIQSIVRFYMPSILTMNQINR</sequence>
<dbReference type="RefSeq" id="WP_253063045.1">
    <property type="nucleotide sequence ID" value="NZ_JAMXWM010000017.1"/>
</dbReference>
<dbReference type="InterPro" id="IPR050109">
    <property type="entry name" value="HTH-type_TetR-like_transc_reg"/>
</dbReference>
<proteinExistence type="predicted"/>
<dbReference type="SUPFAM" id="SSF46689">
    <property type="entry name" value="Homeodomain-like"/>
    <property type="match status" value="1"/>
</dbReference>
<evidence type="ECO:0000313" key="4">
    <source>
        <dbReference type="EMBL" id="MFD2695689.1"/>
    </source>
</evidence>
<dbReference type="PROSITE" id="PS50977">
    <property type="entry name" value="HTH_TETR_2"/>
    <property type="match status" value="1"/>
</dbReference>
<reference evidence="5" key="1">
    <citation type="journal article" date="2019" name="Int. J. Syst. Evol. Microbiol.">
        <title>The Global Catalogue of Microorganisms (GCM) 10K type strain sequencing project: providing services to taxonomists for standard genome sequencing and annotation.</title>
        <authorList>
            <consortium name="The Broad Institute Genomics Platform"/>
            <consortium name="The Broad Institute Genome Sequencing Center for Infectious Disease"/>
            <person name="Wu L."/>
            <person name="Ma J."/>
        </authorList>
    </citation>
    <scope>NUCLEOTIDE SEQUENCE [LARGE SCALE GENOMIC DNA]</scope>
    <source>
        <strain evidence="5">TISTR 2466</strain>
    </source>
</reference>
<feature type="DNA-binding region" description="H-T-H motif" evidence="2">
    <location>
        <begin position="35"/>
        <end position="54"/>
    </location>
</feature>
<dbReference type="PRINTS" id="PR00455">
    <property type="entry name" value="HTHTETR"/>
</dbReference>
<keyword evidence="5" id="KW-1185">Reference proteome</keyword>
<evidence type="ECO:0000259" key="3">
    <source>
        <dbReference type="PROSITE" id="PS50977"/>
    </source>
</evidence>
<dbReference type="Gene3D" id="1.10.357.10">
    <property type="entry name" value="Tetracycline Repressor, domain 2"/>
    <property type="match status" value="1"/>
</dbReference>
<organism evidence="4 5">
    <name type="scientific">Sporolactobacillus shoreicorticis</name>
    <dbReference type="NCBI Taxonomy" id="1923877"/>
    <lineage>
        <taxon>Bacteria</taxon>
        <taxon>Bacillati</taxon>
        <taxon>Bacillota</taxon>
        <taxon>Bacilli</taxon>
        <taxon>Bacillales</taxon>
        <taxon>Sporolactobacillaceae</taxon>
        <taxon>Sporolactobacillus</taxon>
    </lineage>
</organism>